<gene>
    <name evidence="2" type="ORF">B0T24DRAFT_679653</name>
</gene>
<feature type="domain" description="DUF7025" evidence="1">
    <location>
        <begin position="36"/>
        <end position="134"/>
    </location>
</feature>
<dbReference type="AlphaFoldDB" id="A0AAE0N830"/>
<organism evidence="2 3">
    <name type="scientific">Lasiosphaeria ovina</name>
    <dbReference type="NCBI Taxonomy" id="92902"/>
    <lineage>
        <taxon>Eukaryota</taxon>
        <taxon>Fungi</taxon>
        <taxon>Dikarya</taxon>
        <taxon>Ascomycota</taxon>
        <taxon>Pezizomycotina</taxon>
        <taxon>Sordariomycetes</taxon>
        <taxon>Sordariomycetidae</taxon>
        <taxon>Sordariales</taxon>
        <taxon>Lasiosphaeriaceae</taxon>
        <taxon>Lasiosphaeria</taxon>
    </lineage>
</organism>
<dbReference type="Proteomes" id="UP001287356">
    <property type="component" value="Unassembled WGS sequence"/>
</dbReference>
<dbReference type="EMBL" id="JAULSN010000004">
    <property type="protein sequence ID" value="KAK3374292.1"/>
    <property type="molecule type" value="Genomic_DNA"/>
</dbReference>
<sequence>MNHETLYDPSAATAAEHLKILVDYVESTYSPIQQHLAELLTRQEITYDLLWALFRPNAEVYSTCPGTSAPRCVLYNHYEEKQRRDGSRYLHVNARYLNTDGTVLGETPVGIEIDHFRGAKRIESLSAYPLQYHPKAAEMRGQLIAYGHKFASLMGIHHQQYEGKAFYIDDEGDIIRRHVKDQANGLTVGGIQA</sequence>
<dbReference type="PANTHER" id="PTHR46411">
    <property type="entry name" value="FAMILY ATPASE, PUTATIVE-RELATED"/>
    <property type="match status" value="1"/>
</dbReference>
<reference evidence="2" key="2">
    <citation type="submission" date="2023-06" db="EMBL/GenBank/DDBJ databases">
        <authorList>
            <consortium name="Lawrence Berkeley National Laboratory"/>
            <person name="Haridas S."/>
            <person name="Hensen N."/>
            <person name="Bonometti L."/>
            <person name="Westerberg I."/>
            <person name="Brannstrom I.O."/>
            <person name="Guillou S."/>
            <person name="Cros-Aarteil S."/>
            <person name="Calhoun S."/>
            <person name="Kuo A."/>
            <person name="Mondo S."/>
            <person name="Pangilinan J."/>
            <person name="Riley R."/>
            <person name="Labutti K."/>
            <person name="Andreopoulos B."/>
            <person name="Lipzen A."/>
            <person name="Chen C."/>
            <person name="Yanf M."/>
            <person name="Daum C."/>
            <person name="Ng V."/>
            <person name="Clum A."/>
            <person name="Steindorff A."/>
            <person name="Ohm R."/>
            <person name="Martin F."/>
            <person name="Silar P."/>
            <person name="Natvig D."/>
            <person name="Lalanne C."/>
            <person name="Gautier V."/>
            <person name="Ament-Velasquez S.L."/>
            <person name="Kruys A."/>
            <person name="Hutchinson M.I."/>
            <person name="Powell A.J."/>
            <person name="Barry K."/>
            <person name="Miller A.N."/>
            <person name="Grigoriev I.V."/>
            <person name="Debuchy R."/>
            <person name="Gladieux P."/>
            <person name="Thoren M.H."/>
            <person name="Johannesson H."/>
        </authorList>
    </citation>
    <scope>NUCLEOTIDE SEQUENCE</scope>
    <source>
        <strain evidence="2">CBS 958.72</strain>
    </source>
</reference>
<evidence type="ECO:0000313" key="2">
    <source>
        <dbReference type="EMBL" id="KAK3374292.1"/>
    </source>
</evidence>
<protein>
    <recommendedName>
        <fullName evidence="1">DUF7025 domain-containing protein</fullName>
    </recommendedName>
</protein>
<dbReference type="InterPro" id="IPR054289">
    <property type="entry name" value="DUF7025"/>
</dbReference>
<evidence type="ECO:0000259" key="1">
    <source>
        <dbReference type="Pfam" id="PF22942"/>
    </source>
</evidence>
<reference evidence="2" key="1">
    <citation type="journal article" date="2023" name="Mol. Phylogenet. Evol.">
        <title>Genome-scale phylogeny and comparative genomics of the fungal order Sordariales.</title>
        <authorList>
            <person name="Hensen N."/>
            <person name="Bonometti L."/>
            <person name="Westerberg I."/>
            <person name="Brannstrom I.O."/>
            <person name="Guillou S."/>
            <person name="Cros-Aarteil S."/>
            <person name="Calhoun S."/>
            <person name="Haridas S."/>
            <person name="Kuo A."/>
            <person name="Mondo S."/>
            <person name="Pangilinan J."/>
            <person name="Riley R."/>
            <person name="LaButti K."/>
            <person name="Andreopoulos B."/>
            <person name="Lipzen A."/>
            <person name="Chen C."/>
            <person name="Yan M."/>
            <person name="Daum C."/>
            <person name="Ng V."/>
            <person name="Clum A."/>
            <person name="Steindorff A."/>
            <person name="Ohm R.A."/>
            <person name="Martin F."/>
            <person name="Silar P."/>
            <person name="Natvig D.O."/>
            <person name="Lalanne C."/>
            <person name="Gautier V."/>
            <person name="Ament-Velasquez S.L."/>
            <person name="Kruys A."/>
            <person name="Hutchinson M.I."/>
            <person name="Powell A.J."/>
            <person name="Barry K."/>
            <person name="Miller A.N."/>
            <person name="Grigoriev I.V."/>
            <person name="Debuchy R."/>
            <person name="Gladieux P."/>
            <person name="Hiltunen Thoren M."/>
            <person name="Johannesson H."/>
        </authorList>
    </citation>
    <scope>NUCLEOTIDE SEQUENCE</scope>
    <source>
        <strain evidence="2">CBS 958.72</strain>
    </source>
</reference>
<proteinExistence type="predicted"/>
<accession>A0AAE0N830</accession>
<comment type="caution">
    <text evidence="2">The sequence shown here is derived from an EMBL/GenBank/DDBJ whole genome shotgun (WGS) entry which is preliminary data.</text>
</comment>
<name>A0AAE0N830_9PEZI</name>
<dbReference type="Pfam" id="PF22942">
    <property type="entry name" value="DUF7025"/>
    <property type="match status" value="1"/>
</dbReference>
<evidence type="ECO:0000313" key="3">
    <source>
        <dbReference type="Proteomes" id="UP001287356"/>
    </source>
</evidence>
<keyword evidence="3" id="KW-1185">Reference proteome</keyword>
<dbReference type="PANTHER" id="PTHR46411:SF3">
    <property type="entry name" value="AAA+ ATPASE DOMAIN-CONTAINING PROTEIN"/>
    <property type="match status" value="1"/>
</dbReference>